<keyword evidence="4" id="KW-1185">Reference proteome</keyword>
<dbReference type="PANTHER" id="PTHR31157">
    <property type="entry name" value="SCP DOMAIN-CONTAINING PROTEIN"/>
    <property type="match status" value="1"/>
</dbReference>
<feature type="chain" id="PRO_5009261084" evidence="1">
    <location>
        <begin position="30"/>
        <end position="291"/>
    </location>
</feature>
<dbReference type="InterPro" id="IPR014044">
    <property type="entry name" value="CAP_dom"/>
</dbReference>
<organism evidence="3 4">
    <name type="scientific">Halopseudomonas xinjiangensis</name>
    <dbReference type="NCBI Taxonomy" id="487184"/>
    <lineage>
        <taxon>Bacteria</taxon>
        <taxon>Pseudomonadati</taxon>
        <taxon>Pseudomonadota</taxon>
        <taxon>Gammaproteobacteria</taxon>
        <taxon>Pseudomonadales</taxon>
        <taxon>Pseudomonadaceae</taxon>
        <taxon>Halopseudomonas</taxon>
    </lineage>
</organism>
<dbReference type="AlphaFoldDB" id="A0A1H1TDK5"/>
<dbReference type="STRING" id="487184.SAMN05216421_1787"/>
<feature type="domain" description="SCP" evidence="2">
    <location>
        <begin position="161"/>
        <end position="286"/>
    </location>
</feature>
<dbReference type="SUPFAM" id="SSF55797">
    <property type="entry name" value="PR-1-like"/>
    <property type="match status" value="1"/>
</dbReference>
<sequence length="291" mass="31649">MSQTRSGTHRRRRQSVAMVLSLAAWPVFAQPTSDSEQLAQLVNQYRESGPSCNGANRADAAPLSPNEKLAQVNLEAGTSWQKALGDAGYQAAQIQALQVSGPTDPKSAMDALRSGYCELLLDGSYSDIGVKRDGRTWQVVLAQPLVADDMGDWRAEGKAVLEAVNEARSSARQCGDRSFEAAPPLEWSDKLGEAALAHSRDMAERGYFSHSSPEGEQVSDRAAEQGYRFRQIGENIGFGQSTPDQVVEGWLLSPGHCANIMKADYTEMGAAYALKRADNTIMWTQVLGRPR</sequence>
<dbReference type="PANTHER" id="PTHR31157:SF1">
    <property type="entry name" value="SCP DOMAIN-CONTAINING PROTEIN"/>
    <property type="match status" value="1"/>
</dbReference>
<dbReference type="Gene3D" id="3.40.33.10">
    <property type="entry name" value="CAP"/>
    <property type="match status" value="1"/>
</dbReference>
<gene>
    <name evidence="3" type="ORF">SAMN05216421_1787</name>
</gene>
<evidence type="ECO:0000256" key="1">
    <source>
        <dbReference type="SAM" id="SignalP"/>
    </source>
</evidence>
<protein>
    <submittedName>
        <fullName evidence="3">Uncharacterized conserved protein YkwD, contains CAP (CSP/antigen 5/PR1) domain</fullName>
    </submittedName>
</protein>
<dbReference type="OrthoDB" id="68195at2"/>
<evidence type="ECO:0000313" key="3">
    <source>
        <dbReference type="EMBL" id="SDS58214.1"/>
    </source>
</evidence>
<dbReference type="InterPro" id="IPR035940">
    <property type="entry name" value="CAP_sf"/>
</dbReference>
<dbReference type="CDD" id="cd05379">
    <property type="entry name" value="CAP_bacterial"/>
    <property type="match status" value="1"/>
</dbReference>
<evidence type="ECO:0000259" key="2">
    <source>
        <dbReference type="Pfam" id="PF00188"/>
    </source>
</evidence>
<proteinExistence type="predicted"/>
<dbReference type="RefSeq" id="WP_093393418.1">
    <property type="nucleotide sequence ID" value="NZ_LT629736.1"/>
</dbReference>
<accession>A0A1H1TDK5</accession>
<dbReference type="Proteomes" id="UP000243207">
    <property type="component" value="Chromosome I"/>
</dbReference>
<dbReference type="EMBL" id="LT629736">
    <property type="protein sequence ID" value="SDS58214.1"/>
    <property type="molecule type" value="Genomic_DNA"/>
</dbReference>
<keyword evidence="1" id="KW-0732">Signal</keyword>
<feature type="signal peptide" evidence="1">
    <location>
        <begin position="1"/>
        <end position="29"/>
    </location>
</feature>
<reference evidence="4" key="1">
    <citation type="submission" date="2016-10" db="EMBL/GenBank/DDBJ databases">
        <authorList>
            <person name="Varghese N."/>
            <person name="Submissions S."/>
        </authorList>
    </citation>
    <scope>NUCLEOTIDE SEQUENCE [LARGE SCALE GENOMIC DNA]</scope>
    <source>
        <strain evidence="4">NRRL B-51270</strain>
    </source>
</reference>
<dbReference type="Pfam" id="PF00188">
    <property type="entry name" value="CAP"/>
    <property type="match status" value="1"/>
</dbReference>
<evidence type="ECO:0000313" key="4">
    <source>
        <dbReference type="Proteomes" id="UP000243207"/>
    </source>
</evidence>
<name>A0A1H1TDK5_9GAMM</name>